<gene>
    <name evidence="1" type="ORF">SAMN02745176_02408</name>
</gene>
<dbReference type="Pfam" id="PF13419">
    <property type="entry name" value="HAD_2"/>
    <property type="match status" value="1"/>
</dbReference>
<dbReference type="Proteomes" id="UP000184442">
    <property type="component" value="Unassembled WGS sequence"/>
</dbReference>
<dbReference type="InterPro" id="IPR023214">
    <property type="entry name" value="HAD_sf"/>
</dbReference>
<dbReference type="RefSeq" id="WP_073026447.1">
    <property type="nucleotide sequence ID" value="NZ_FQZS01000016.1"/>
</dbReference>
<dbReference type="GO" id="GO:0008967">
    <property type="term" value="F:phosphoglycolate phosphatase activity"/>
    <property type="evidence" value="ECO:0007669"/>
    <property type="project" value="TreeGrafter"/>
</dbReference>
<evidence type="ECO:0000313" key="1">
    <source>
        <dbReference type="EMBL" id="SHJ10639.1"/>
    </source>
</evidence>
<dbReference type="PANTHER" id="PTHR43434">
    <property type="entry name" value="PHOSPHOGLYCOLATE PHOSPHATASE"/>
    <property type="match status" value="1"/>
</dbReference>
<reference evidence="1 2" key="1">
    <citation type="submission" date="2016-11" db="EMBL/GenBank/DDBJ databases">
        <authorList>
            <person name="Jaros S."/>
            <person name="Januszkiewicz K."/>
            <person name="Wedrychowicz H."/>
        </authorList>
    </citation>
    <scope>NUCLEOTIDE SEQUENCE [LARGE SCALE GENOMIC DNA]</scope>
    <source>
        <strain evidence="1 2">DSM 19022</strain>
    </source>
</reference>
<dbReference type="AlphaFoldDB" id="A0A1M6GL28"/>
<dbReference type="STRING" id="1122184.SAMN02745176_02408"/>
<evidence type="ECO:0000313" key="2">
    <source>
        <dbReference type="Proteomes" id="UP000184442"/>
    </source>
</evidence>
<dbReference type="GO" id="GO:0006281">
    <property type="term" value="P:DNA repair"/>
    <property type="evidence" value="ECO:0007669"/>
    <property type="project" value="TreeGrafter"/>
</dbReference>
<proteinExistence type="predicted"/>
<dbReference type="SUPFAM" id="SSF56784">
    <property type="entry name" value="HAD-like"/>
    <property type="match status" value="1"/>
</dbReference>
<dbReference type="InterPro" id="IPR006439">
    <property type="entry name" value="HAD-SF_hydro_IA"/>
</dbReference>
<protein>
    <submittedName>
        <fullName evidence="1">Pyrophosphatase PpaX</fullName>
    </submittedName>
</protein>
<dbReference type="NCBIfam" id="TIGR01549">
    <property type="entry name" value="HAD-SF-IA-v1"/>
    <property type="match status" value="1"/>
</dbReference>
<dbReference type="Gene3D" id="1.10.150.240">
    <property type="entry name" value="Putative phosphatase, domain 2"/>
    <property type="match status" value="1"/>
</dbReference>
<dbReference type="SFLD" id="SFLDS00003">
    <property type="entry name" value="Haloacid_Dehalogenase"/>
    <property type="match status" value="1"/>
</dbReference>
<keyword evidence="2" id="KW-1185">Reference proteome</keyword>
<dbReference type="SFLD" id="SFLDG01129">
    <property type="entry name" value="C1.5:_HAD__Beta-PGM__Phosphata"/>
    <property type="match status" value="1"/>
</dbReference>
<dbReference type="PROSITE" id="PS01228">
    <property type="entry name" value="COF_1"/>
    <property type="match status" value="1"/>
</dbReference>
<sequence length="213" mass="24899">MKYKYILFDLDGTLLNTNKLIIESFKYTLKKHLDIYIDDADILKYFGEPLMVTLERFSKEKAKEMYDTYIKYNESIHDDMVEVFGDVESVLKEILNMGCKAAVVTSKRKALDKRGLQLFDLLKYFDDVIALEDTEKHKPNPEPILEALSRLKAKKEEALMVGDSEFDIMCAHNAGVDSVFVSWSQARDYQDNNIKPHYIIKDIWEIIYILKMM</sequence>
<name>A0A1M6GL28_9FIRM</name>
<dbReference type="GO" id="GO:0005829">
    <property type="term" value="C:cytosol"/>
    <property type="evidence" value="ECO:0007669"/>
    <property type="project" value="TreeGrafter"/>
</dbReference>
<dbReference type="SFLD" id="SFLDG01135">
    <property type="entry name" value="C1.5.6:_HAD__Beta-PGM__Phospha"/>
    <property type="match status" value="1"/>
</dbReference>
<dbReference type="Gene3D" id="3.40.50.1000">
    <property type="entry name" value="HAD superfamily/HAD-like"/>
    <property type="match status" value="1"/>
</dbReference>
<dbReference type="OrthoDB" id="9792518at2"/>
<organism evidence="1 2">
    <name type="scientific">Lutispora thermophila DSM 19022</name>
    <dbReference type="NCBI Taxonomy" id="1122184"/>
    <lineage>
        <taxon>Bacteria</taxon>
        <taxon>Bacillati</taxon>
        <taxon>Bacillota</taxon>
        <taxon>Clostridia</taxon>
        <taxon>Lutisporales</taxon>
        <taxon>Lutisporaceae</taxon>
        <taxon>Lutispora</taxon>
    </lineage>
</organism>
<accession>A0A1M6GL28</accession>
<dbReference type="NCBIfam" id="TIGR01509">
    <property type="entry name" value="HAD-SF-IA-v3"/>
    <property type="match status" value="1"/>
</dbReference>
<dbReference type="InterPro" id="IPR041492">
    <property type="entry name" value="HAD_2"/>
</dbReference>
<dbReference type="InterPro" id="IPR036412">
    <property type="entry name" value="HAD-like_sf"/>
</dbReference>
<dbReference type="EMBL" id="FQZS01000016">
    <property type="protein sequence ID" value="SHJ10639.1"/>
    <property type="molecule type" value="Genomic_DNA"/>
</dbReference>
<dbReference type="InterPro" id="IPR050155">
    <property type="entry name" value="HAD-like_hydrolase_sf"/>
</dbReference>
<dbReference type="InterPro" id="IPR023198">
    <property type="entry name" value="PGP-like_dom2"/>
</dbReference>
<dbReference type="PANTHER" id="PTHR43434:SF26">
    <property type="entry name" value="PYROPHOSPHATASE PPAX"/>
    <property type="match status" value="1"/>
</dbReference>